<reference evidence="1 2" key="1">
    <citation type="submission" date="2013-04" db="EMBL/GenBank/DDBJ databases">
        <authorList>
            <person name="Harkins D.M."/>
            <person name="Durkin A.S."/>
            <person name="Brinkac L.M."/>
            <person name="Haft D.H."/>
            <person name="Selengut J.D."/>
            <person name="Sanka R."/>
            <person name="DePew J."/>
            <person name="Purushe J."/>
            <person name="Hartskeerl R.A."/>
            <person name="Ahmed A."/>
            <person name="van der Linden H."/>
            <person name="Goris M.G.A."/>
            <person name="Vinetz J.M."/>
            <person name="Sutton G.G."/>
            <person name="Nierman W.C."/>
            <person name="Fouts D.E."/>
        </authorList>
    </citation>
    <scope>NUCLEOTIDE SEQUENCE [LARGE SCALE GENOMIC DNA]</scope>
    <source>
        <strain evidence="1 2">Sao Paulo</strain>
    </source>
</reference>
<dbReference type="InterPro" id="IPR002514">
    <property type="entry name" value="Transposase_8"/>
</dbReference>
<comment type="caution">
    <text evidence="1">The sequence shown here is derived from an EMBL/GenBank/DDBJ whole genome shotgun (WGS) entry which is preliminary data.</text>
</comment>
<evidence type="ECO:0000313" key="1">
    <source>
        <dbReference type="EMBL" id="EOQ90308.1"/>
    </source>
</evidence>
<accession>A0A5E8HI69</accession>
<protein>
    <submittedName>
        <fullName evidence="1">Transposase</fullName>
    </submittedName>
</protein>
<dbReference type="GO" id="GO:0004803">
    <property type="term" value="F:transposase activity"/>
    <property type="evidence" value="ECO:0007669"/>
    <property type="project" value="InterPro"/>
</dbReference>
<dbReference type="RefSeq" id="WP_015676101.1">
    <property type="nucleotide sequence ID" value="NZ_AOGX02000012.1"/>
</dbReference>
<sequence length="99" mass="11712">MARKKIEESEIFRILKEAETGIPIKELSRKYGITEQTFYRWRNKYGGMELSEIKKMKALEQENSNLKRLVADMALESKHKNVLGKTPLVDQRRREQLIC</sequence>
<gene>
    <name evidence="1" type="ORF">LEP1GSC202_3654</name>
</gene>
<dbReference type="GO" id="GO:0006313">
    <property type="term" value="P:DNA transposition"/>
    <property type="evidence" value="ECO:0007669"/>
    <property type="project" value="InterPro"/>
</dbReference>
<dbReference type="EMBL" id="AOGX02000012">
    <property type="protein sequence ID" value="EOQ90308.1"/>
    <property type="molecule type" value="Genomic_DNA"/>
</dbReference>
<dbReference type="Gene3D" id="1.10.10.60">
    <property type="entry name" value="Homeodomain-like"/>
    <property type="match status" value="1"/>
</dbReference>
<dbReference type="GO" id="GO:0003677">
    <property type="term" value="F:DNA binding"/>
    <property type="evidence" value="ECO:0007669"/>
    <property type="project" value="InterPro"/>
</dbReference>
<evidence type="ECO:0000313" key="2">
    <source>
        <dbReference type="Proteomes" id="UP000013996"/>
    </source>
</evidence>
<dbReference type="Pfam" id="PF01527">
    <property type="entry name" value="HTH_Tnp_1"/>
    <property type="match status" value="1"/>
</dbReference>
<proteinExistence type="predicted"/>
<name>A0A5E8HI69_9LEPT</name>
<dbReference type="InterPro" id="IPR009057">
    <property type="entry name" value="Homeodomain-like_sf"/>
</dbReference>
<dbReference type="SUPFAM" id="SSF46689">
    <property type="entry name" value="Homeodomain-like"/>
    <property type="match status" value="1"/>
</dbReference>
<organism evidence="1 2">
    <name type="scientific">Leptospira yanagawae serovar Saopaulo str. Sao Paulo = ATCC 700523</name>
    <dbReference type="NCBI Taxonomy" id="1249483"/>
    <lineage>
        <taxon>Bacteria</taxon>
        <taxon>Pseudomonadati</taxon>
        <taxon>Spirochaetota</taxon>
        <taxon>Spirochaetia</taxon>
        <taxon>Leptospirales</taxon>
        <taxon>Leptospiraceae</taxon>
        <taxon>Leptospira</taxon>
    </lineage>
</organism>
<dbReference type="PANTHER" id="PTHR33609:SF1">
    <property type="entry name" value="TRANSPOSASE"/>
    <property type="match status" value="1"/>
</dbReference>
<dbReference type="InterPro" id="IPR052546">
    <property type="entry name" value="Transposase_8_domain"/>
</dbReference>
<dbReference type="PANTHER" id="PTHR33609">
    <property type="entry name" value="LOW CALCIUM RESPONSE LOCUS PROTEIN S"/>
    <property type="match status" value="1"/>
</dbReference>
<dbReference type="Proteomes" id="UP000013996">
    <property type="component" value="Unassembled WGS sequence"/>
</dbReference>
<dbReference type="AlphaFoldDB" id="A0A5E8HI69"/>
<dbReference type="OrthoDB" id="9774685at2"/>